<dbReference type="SUPFAM" id="SSF52833">
    <property type="entry name" value="Thioredoxin-like"/>
    <property type="match status" value="1"/>
</dbReference>
<sequence length="522" mass="57150">MEEIILVTGCDRTRSWTNLAFFENEHNARATFGSKVVHSPAISIEWQSSPENIQGVVLHRGPDGTNLPEDQCVFIRGFRVARTFRILPKHLKAAAGPSSDPDGYDCEPDLEVVSIPATSKYRDPLQILLDYIAERAPDCDMFLIHDDDLKRIDGIGNGTSPEALQPDVMMDLLRRPNIEIHTVPCDSPHINSNSSSNTEVVRVAMFLTQEWSIAPQSQLSSLAAQSTGLHHASESSVLPTKTGHANEALSTLKNLGRSHPIHRPEHAIQRPSLHSAFPSPPHTTSKRVVKLIVISDFACPWCFIAHRELQDAIAQCSNLPISFVVEYRPFLLHTTAPTEPIDKNEFVGRKIGRERWEAYKLMATERGEAVGINFSFAGPVSLTTPAHRLMTKAYEIGGPAAQSSLITPIFRASYEDDLDISDPDVLADLAEQAPIMSRAEALSFIKSEECLATVNHQVSEARAKGVTGVPFTIIDRKWAISGGQSAPVFVAIFSKLAEAAGSPSSQLSTSPTGLLQQVPCFT</sequence>
<dbReference type="AlphaFoldDB" id="A0A9P5MSS7"/>
<reference evidence="2" key="1">
    <citation type="submission" date="2019-10" db="EMBL/GenBank/DDBJ databases">
        <authorList>
            <consortium name="DOE Joint Genome Institute"/>
            <person name="Kuo A."/>
            <person name="Miyauchi S."/>
            <person name="Kiss E."/>
            <person name="Drula E."/>
            <person name="Kohler A."/>
            <person name="Sanchez-Garcia M."/>
            <person name="Andreopoulos B."/>
            <person name="Barry K.W."/>
            <person name="Bonito G."/>
            <person name="Buee M."/>
            <person name="Carver A."/>
            <person name="Chen C."/>
            <person name="Cichocki N."/>
            <person name="Clum A."/>
            <person name="Culley D."/>
            <person name="Crous P.W."/>
            <person name="Fauchery L."/>
            <person name="Girlanda M."/>
            <person name="Hayes R."/>
            <person name="Keri Z."/>
            <person name="LaButti K."/>
            <person name="Lipzen A."/>
            <person name="Lombard V."/>
            <person name="Magnuson J."/>
            <person name="Maillard F."/>
            <person name="Morin E."/>
            <person name="Murat C."/>
            <person name="Nolan M."/>
            <person name="Ohm R."/>
            <person name="Pangilinan J."/>
            <person name="Pereira M."/>
            <person name="Perotto S."/>
            <person name="Peter M."/>
            <person name="Riley R."/>
            <person name="Sitrit Y."/>
            <person name="Stielow B."/>
            <person name="Szollosi G."/>
            <person name="Zifcakova L."/>
            <person name="Stursova M."/>
            <person name="Spatafora J.W."/>
            <person name="Tedersoo L."/>
            <person name="Vaario L.-M."/>
            <person name="Yamada A."/>
            <person name="Yan M."/>
            <person name="Wang P."/>
            <person name="Xu J."/>
            <person name="Bruns T."/>
            <person name="Baldrian P."/>
            <person name="Vilgalys R."/>
            <person name="Henrissat B."/>
            <person name="Grigoriev I.V."/>
            <person name="Hibbett D."/>
            <person name="Nagy L.G."/>
            <person name="Martin F.M."/>
        </authorList>
    </citation>
    <scope>NUCLEOTIDE SEQUENCE</scope>
    <source>
        <strain evidence="2">Prilba</strain>
    </source>
</reference>
<dbReference type="InterPro" id="IPR036249">
    <property type="entry name" value="Thioredoxin-like_sf"/>
</dbReference>
<protein>
    <submittedName>
        <fullName evidence="2">Thioredoxin-like protein</fullName>
    </submittedName>
</protein>
<evidence type="ECO:0000313" key="3">
    <source>
        <dbReference type="Proteomes" id="UP000759537"/>
    </source>
</evidence>
<dbReference type="Proteomes" id="UP000759537">
    <property type="component" value="Unassembled WGS sequence"/>
</dbReference>
<dbReference type="InterPro" id="IPR001853">
    <property type="entry name" value="DSBA-like_thioredoxin_dom"/>
</dbReference>
<dbReference type="CDD" id="cd03024">
    <property type="entry name" value="DsbA_FrnE"/>
    <property type="match status" value="1"/>
</dbReference>
<feature type="domain" description="DSBA-like thioredoxin" evidence="1">
    <location>
        <begin position="292"/>
        <end position="489"/>
    </location>
</feature>
<dbReference type="PANTHER" id="PTHR13887:SF41">
    <property type="entry name" value="THIOREDOXIN SUPERFAMILY PROTEIN"/>
    <property type="match status" value="1"/>
</dbReference>
<proteinExistence type="predicted"/>
<comment type="caution">
    <text evidence="2">The sequence shown here is derived from an EMBL/GenBank/DDBJ whole genome shotgun (WGS) entry which is preliminary data.</text>
</comment>
<dbReference type="Gene3D" id="3.40.30.10">
    <property type="entry name" value="Glutaredoxin"/>
    <property type="match status" value="1"/>
</dbReference>
<accession>A0A9P5MSS7</accession>
<name>A0A9P5MSS7_9AGAM</name>
<evidence type="ECO:0000259" key="1">
    <source>
        <dbReference type="Pfam" id="PF01323"/>
    </source>
</evidence>
<reference evidence="2" key="2">
    <citation type="journal article" date="2020" name="Nat. Commun.">
        <title>Large-scale genome sequencing of mycorrhizal fungi provides insights into the early evolution of symbiotic traits.</title>
        <authorList>
            <person name="Miyauchi S."/>
            <person name="Kiss E."/>
            <person name="Kuo A."/>
            <person name="Drula E."/>
            <person name="Kohler A."/>
            <person name="Sanchez-Garcia M."/>
            <person name="Morin E."/>
            <person name="Andreopoulos B."/>
            <person name="Barry K.W."/>
            <person name="Bonito G."/>
            <person name="Buee M."/>
            <person name="Carver A."/>
            <person name="Chen C."/>
            <person name="Cichocki N."/>
            <person name="Clum A."/>
            <person name="Culley D."/>
            <person name="Crous P.W."/>
            <person name="Fauchery L."/>
            <person name="Girlanda M."/>
            <person name="Hayes R.D."/>
            <person name="Keri Z."/>
            <person name="LaButti K."/>
            <person name="Lipzen A."/>
            <person name="Lombard V."/>
            <person name="Magnuson J."/>
            <person name="Maillard F."/>
            <person name="Murat C."/>
            <person name="Nolan M."/>
            <person name="Ohm R.A."/>
            <person name="Pangilinan J."/>
            <person name="Pereira M.F."/>
            <person name="Perotto S."/>
            <person name="Peter M."/>
            <person name="Pfister S."/>
            <person name="Riley R."/>
            <person name="Sitrit Y."/>
            <person name="Stielow J.B."/>
            <person name="Szollosi G."/>
            <person name="Zifcakova L."/>
            <person name="Stursova M."/>
            <person name="Spatafora J.W."/>
            <person name="Tedersoo L."/>
            <person name="Vaario L.M."/>
            <person name="Yamada A."/>
            <person name="Yan M."/>
            <person name="Wang P."/>
            <person name="Xu J."/>
            <person name="Bruns T."/>
            <person name="Baldrian P."/>
            <person name="Vilgalys R."/>
            <person name="Dunand C."/>
            <person name="Henrissat B."/>
            <person name="Grigoriev I.V."/>
            <person name="Hibbett D."/>
            <person name="Nagy L.G."/>
            <person name="Martin F.M."/>
        </authorList>
    </citation>
    <scope>NUCLEOTIDE SEQUENCE</scope>
    <source>
        <strain evidence="2">Prilba</strain>
    </source>
</reference>
<gene>
    <name evidence="2" type="ORF">DFH94DRAFT_755726</name>
</gene>
<organism evidence="2 3">
    <name type="scientific">Russula ochroleuca</name>
    <dbReference type="NCBI Taxonomy" id="152965"/>
    <lineage>
        <taxon>Eukaryota</taxon>
        <taxon>Fungi</taxon>
        <taxon>Dikarya</taxon>
        <taxon>Basidiomycota</taxon>
        <taxon>Agaricomycotina</taxon>
        <taxon>Agaricomycetes</taxon>
        <taxon>Russulales</taxon>
        <taxon>Russulaceae</taxon>
        <taxon>Russula</taxon>
    </lineage>
</organism>
<keyword evidence="3" id="KW-1185">Reference proteome</keyword>
<dbReference type="OrthoDB" id="1930760at2759"/>
<dbReference type="PANTHER" id="PTHR13887">
    <property type="entry name" value="GLUTATHIONE S-TRANSFERASE KAPPA"/>
    <property type="match status" value="1"/>
</dbReference>
<dbReference type="GO" id="GO:0016491">
    <property type="term" value="F:oxidoreductase activity"/>
    <property type="evidence" value="ECO:0007669"/>
    <property type="project" value="InterPro"/>
</dbReference>
<evidence type="ECO:0000313" key="2">
    <source>
        <dbReference type="EMBL" id="KAF8477776.1"/>
    </source>
</evidence>
<dbReference type="EMBL" id="WHVB01000013">
    <property type="protein sequence ID" value="KAF8477776.1"/>
    <property type="molecule type" value="Genomic_DNA"/>
</dbReference>
<dbReference type="Pfam" id="PF01323">
    <property type="entry name" value="DSBA"/>
    <property type="match status" value="1"/>
</dbReference>